<feature type="non-terminal residue" evidence="2">
    <location>
        <position position="1"/>
    </location>
</feature>
<name>A0AAD6YH84_9AGAR</name>
<dbReference type="EMBL" id="JARJCW010000021">
    <property type="protein sequence ID" value="KAJ7213495.1"/>
    <property type="molecule type" value="Genomic_DNA"/>
</dbReference>
<reference evidence="2" key="1">
    <citation type="submission" date="2023-03" db="EMBL/GenBank/DDBJ databases">
        <title>Massive genome expansion in bonnet fungi (Mycena s.s.) driven by repeated elements and novel gene families across ecological guilds.</title>
        <authorList>
            <consortium name="Lawrence Berkeley National Laboratory"/>
            <person name="Harder C.B."/>
            <person name="Miyauchi S."/>
            <person name="Viragh M."/>
            <person name="Kuo A."/>
            <person name="Thoen E."/>
            <person name="Andreopoulos B."/>
            <person name="Lu D."/>
            <person name="Skrede I."/>
            <person name="Drula E."/>
            <person name="Henrissat B."/>
            <person name="Morin E."/>
            <person name="Kohler A."/>
            <person name="Barry K."/>
            <person name="LaButti K."/>
            <person name="Morin E."/>
            <person name="Salamov A."/>
            <person name="Lipzen A."/>
            <person name="Mereny Z."/>
            <person name="Hegedus B."/>
            <person name="Baldrian P."/>
            <person name="Stursova M."/>
            <person name="Weitz H."/>
            <person name="Taylor A."/>
            <person name="Grigoriev I.V."/>
            <person name="Nagy L.G."/>
            <person name="Martin F."/>
            <person name="Kauserud H."/>
        </authorList>
    </citation>
    <scope>NUCLEOTIDE SEQUENCE</scope>
    <source>
        <strain evidence="2">9144</strain>
    </source>
</reference>
<keyword evidence="3" id="KW-1185">Reference proteome</keyword>
<feature type="compositionally biased region" description="Acidic residues" evidence="1">
    <location>
        <begin position="99"/>
        <end position="117"/>
    </location>
</feature>
<gene>
    <name evidence="2" type="ORF">GGX14DRAFT_360762</name>
</gene>
<proteinExistence type="predicted"/>
<protein>
    <submittedName>
        <fullName evidence="2">Uncharacterized protein</fullName>
    </submittedName>
</protein>
<evidence type="ECO:0000313" key="2">
    <source>
        <dbReference type="EMBL" id="KAJ7213495.1"/>
    </source>
</evidence>
<evidence type="ECO:0000313" key="3">
    <source>
        <dbReference type="Proteomes" id="UP001219525"/>
    </source>
</evidence>
<sequence>SRLVNSAAAWRKVYTSWAAEARQADMDTDDLERNSDDESDTGPSQSVPEPAAPARRGRWLPYPFSRLFGGAIPQPPARAPRKAFTQQQLSMELLAAEHSDEEPDDGELEGLGDDYDD</sequence>
<feature type="region of interest" description="Disordered" evidence="1">
    <location>
        <begin position="19"/>
        <end position="58"/>
    </location>
</feature>
<accession>A0AAD6YH84</accession>
<comment type="caution">
    <text evidence="2">The sequence shown here is derived from an EMBL/GenBank/DDBJ whole genome shotgun (WGS) entry which is preliminary data.</text>
</comment>
<feature type="region of interest" description="Disordered" evidence="1">
    <location>
        <begin position="94"/>
        <end position="117"/>
    </location>
</feature>
<organism evidence="2 3">
    <name type="scientific">Mycena pura</name>
    <dbReference type="NCBI Taxonomy" id="153505"/>
    <lineage>
        <taxon>Eukaryota</taxon>
        <taxon>Fungi</taxon>
        <taxon>Dikarya</taxon>
        <taxon>Basidiomycota</taxon>
        <taxon>Agaricomycotina</taxon>
        <taxon>Agaricomycetes</taxon>
        <taxon>Agaricomycetidae</taxon>
        <taxon>Agaricales</taxon>
        <taxon>Marasmiineae</taxon>
        <taxon>Mycenaceae</taxon>
        <taxon>Mycena</taxon>
    </lineage>
</organism>
<dbReference type="AlphaFoldDB" id="A0AAD6YH84"/>
<evidence type="ECO:0000256" key="1">
    <source>
        <dbReference type="SAM" id="MobiDB-lite"/>
    </source>
</evidence>
<dbReference type="Proteomes" id="UP001219525">
    <property type="component" value="Unassembled WGS sequence"/>
</dbReference>